<feature type="non-terminal residue" evidence="1">
    <location>
        <position position="374"/>
    </location>
</feature>
<dbReference type="AlphaFoldDB" id="A0A382N2V0"/>
<name>A0A382N2V0_9ZZZZ</name>
<sequence>SATIFTWSKENGYHLRTFHDMKKLGMTSFAKYINGNPIFSDPENAQETYNYMNGLVGTTGEPFIDPVTGQPSIFVHDGDPTSGTGWIDDVPGDRRYLMTSGPFYFAPGDTQEVVGALIIAAGSNWAKSITKMLYFDNFAQGAFDANFNVCSPPSPSVEVAQLDRKVVLSFEEGADVIEGYDCGSYGFQGYNIYQGASLNGPWERIETYDIVDGTKLILDLELDENTGELLELPSQFGTDSGLKHYMEITYDKLNSRDLINNRKYYFAVTAFAYDQDAAKRVIESPINAVIAVPGNPGIGAALTNTIKDTLEVGHEGNSDAIFDPIVVDPYLLTGESYTISFDVVDSNTYWFLKNTVNDVLATDMIFPASEEYHA</sequence>
<evidence type="ECO:0000313" key="1">
    <source>
        <dbReference type="EMBL" id="SVC55376.1"/>
    </source>
</evidence>
<gene>
    <name evidence="1" type="ORF">METZ01_LOCUS308230</name>
</gene>
<feature type="non-terminal residue" evidence="1">
    <location>
        <position position="1"/>
    </location>
</feature>
<organism evidence="1">
    <name type="scientific">marine metagenome</name>
    <dbReference type="NCBI Taxonomy" id="408172"/>
    <lineage>
        <taxon>unclassified sequences</taxon>
        <taxon>metagenomes</taxon>
        <taxon>ecological metagenomes</taxon>
    </lineage>
</organism>
<reference evidence="1" key="1">
    <citation type="submission" date="2018-05" db="EMBL/GenBank/DDBJ databases">
        <authorList>
            <person name="Lanie J.A."/>
            <person name="Ng W.-L."/>
            <person name="Kazmierczak K.M."/>
            <person name="Andrzejewski T.M."/>
            <person name="Davidsen T.M."/>
            <person name="Wayne K.J."/>
            <person name="Tettelin H."/>
            <person name="Glass J.I."/>
            <person name="Rusch D."/>
            <person name="Podicherti R."/>
            <person name="Tsui H.-C.T."/>
            <person name="Winkler M.E."/>
        </authorList>
    </citation>
    <scope>NUCLEOTIDE SEQUENCE</scope>
</reference>
<dbReference type="EMBL" id="UINC01097565">
    <property type="protein sequence ID" value="SVC55376.1"/>
    <property type="molecule type" value="Genomic_DNA"/>
</dbReference>
<protein>
    <submittedName>
        <fullName evidence="1">Uncharacterized protein</fullName>
    </submittedName>
</protein>
<accession>A0A382N2V0</accession>
<proteinExistence type="predicted"/>